<feature type="region of interest" description="Disordered" evidence="6">
    <location>
        <begin position="231"/>
        <end position="332"/>
    </location>
</feature>
<dbReference type="SUPFAM" id="SSF52540">
    <property type="entry name" value="P-loop containing nucleoside triphosphate hydrolases"/>
    <property type="match status" value="1"/>
</dbReference>
<dbReference type="AlphaFoldDB" id="A0A0C9U030"/>
<feature type="compositionally biased region" description="Low complexity" evidence="6">
    <location>
        <begin position="264"/>
        <end position="288"/>
    </location>
</feature>
<dbReference type="GO" id="GO:0003924">
    <property type="term" value="F:GTPase activity"/>
    <property type="evidence" value="ECO:0007669"/>
    <property type="project" value="InterPro"/>
</dbReference>
<dbReference type="Gene3D" id="1.10.400.10">
    <property type="entry name" value="GI Alpha 1, domain 2-like"/>
    <property type="match status" value="2"/>
</dbReference>
<keyword evidence="5" id="KW-0479">Metal-binding</keyword>
<dbReference type="GO" id="GO:0001664">
    <property type="term" value="F:G protein-coupled receptor binding"/>
    <property type="evidence" value="ECO:0007669"/>
    <property type="project" value="TreeGrafter"/>
</dbReference>
<reference evidence="7 8" key="1">
    <citation type="submission" date="2014-06" db="EMBL/GenBank/DDBJ databases">
        <title>Evolutionary Origins and Diversification of the Mycorrhizal Mutualists.</title>
        <authorList>
            <consortium name="DOE Joint Genome Institute"/>
            <consortium name="Mycorrhizal Genomics Consortium"/>
            <person name="Kohler A."/>
            <person name="Kuo A."/>
            <person name="Nagy L.G."/>
            <person name="Floudas D."/>
            <person name="Copeland A."/>
            <person name="Barry K.W."/>
            <person name="Cichocki N."/>
            <person name="Veneault-Fourrey C."/>
            <person name="LaButti K."/>
            <person name="Lindquist E.A."/>
            <person name="Lipzen A."/>
            <person name="Lundell T."/>
            <person name="Morin E."/>
            <person name="Murat C."/>
            <person name="Riley R."/>
            <person name="Ohm R."/>
            <person name="Sun H."/>
            <person name="Tunlid A."/>
            <person name="Henrissat B."/>
            <person name="Grigoriev I.V."/>
            <person name="Hibbett D.S."/>
            <person name="Martin F."/>
        </authorList>
    </citation>
    <scope>NUCLEOTIDE SEQUENCE [LARGE SCALE GENOMIC DNA]</scope>
    <source>
        <strain evidence="7 8">SS14</strain>
    </source>
</reference>
<dbReference type="EMBL" id="KN837338">
    <property type="protein sequence ID" value="KIJ27354.1"/>
    <property type="molecule type" value="Genomic_DNA"/>
</dbReference>
<dbReference type="InterPro" id="IPR011025">
    <property type="entry name" value="GproteinA_insert"/>
</dbReference>
<dbReference type="Pfam" id="PF00503">
    <property type="entry name" value="G-alpha"/>
    <property type="match status" value="2"/>
</dbReference>
<evidence type="ECO:0000256" key="4">
    <source>
        <dbReference type="PIRSR" id="PIRSR601019-1"/>
    </source>
</evidence>
<feature type="compositionally biased region" description="Basic and acidic residues" evidence="6">
    <location>
        <begin position="27"/>
        <end position="39"/>
    </location>
</feature>
<dbReference type="SUPFAM" id="SSF47895">
    <property type="entry name" value="Transducin (alpha subunit), insertion domain"/>
    <property type="match status" value="1"/>
</dbReference>
<dbReference type="Proteomes" id="UP000054279">
    <property type="component" value="Unassembled WGS sequence"/>
</dbReference>
<keyword evidence="3" id="KW-0807">Transducer</keyword>
<evidence type="ECO:0000256" key="5">
    <source>
        <dbReference type="PIRSR" id="PIRSR601019-2"/>
    </source>
</evidence>
<dbReference type="HOGENOM" id="CLU_014184_1_1_1"/>
<feature type="binding site" evidence="5">
    <location>
        <position position="398"/>
    </location>
    <ligand>
        <name>Mg(2+)</name>
        <dbReference type="ChEBI" id="CHEBI:18420"/>
    </ligand>
</feature>
<dbReference type="OrthoDB" id="5817230at2759"/>
<evidence type="ECO:0000256" key="3">
    <source>
        <dbReference type="ARBA" id="ARBA00023224"/>
    </source>
</evidence>
<dbReference type="PRINTS" id="PR00318">
    <property type="entry name" value="GPROTEINA"/>
</dbReference>
<dbReference type="GO" id="GO:0005525">
    <property type="term" value="F:GTP binding"/>
    <property type="evidence" value="ECO:0007669"/>
    <property type="project" value="UniProtKB-KW"/>
</dbReference>
<dbReference type="FunFam" id="3.40.50.300:FF:000720">
    <property type="entry name" value="Guanine nucleotide-binding protein G(k) subunit alpha"/>
    <property type="match status" value="1"/>
</dbReference>
<organism evidence="7 8">
    <name type="scientific">Sphaerobolus stellatus (strain SS14)</name>
    <dbReference type="NCBI Taxonomy" id="990650"/>
    <lineage>
        <taxon>Eukaryota</taxon>
        <taxon>Fungi</taxon>
        <taxon>Dikarya</taxon>
        <taxon>Basidiomycota</taxon>
        <taxon>Agaricomycotina</taxon>
        <taxon>Agaricomycetes</taxon>
        <taxon>Phallomycetidae</taxon>
        <taxon>Geastrales</taxon>
        <taxon>Sphaerobolaceae</taxon>
        <taxon>Sphaerobolus</taxon>
    </lineage>
</organism>
<feature type="binding site" evidence="4">
    <location>
        <begin position="493"/>
        <end position="496"/>
    </location>
    <ligand>
        <name>GTP</name>
        <dbReference type="ChEBI" id="CHEBI:37565"/>
    </ligand>
</feature>
<protein>
    <recommendedName>
        <fullName evidence="9">Guanine nucleotide-binding protein subunit alpha</fullName>
    </recommendedName>
</protein>
<accession>A0A0C9U030</accession>
<evidence type="ECO:0000256" key="1">
    <source>
        <dbReference type="ARBA" id="ARBA00022741"/>
    </source>
</evidence>
<dbReference type="CDD" id="cd00066">
    <property type="entry name" value="G-alpha"/>
    <property type="match status" value="1"/>
</dbReference>
<dbReference type="PROSITE" id="PS51882">
    <property type="entry name" value="G_ALPHA"/>
    <property type="match status" value="1"/>
</dbReference>
<dbReference type="GO" id="GO:0005737">
    <property type="term" value="C:cytoplasm"/>
    <property type="evidence" value="ECO:0007669"/>
    <property type="project" value="TreeGrafter"/>
</dbReference>
<dbReference type="GO" id="GO:0031683">
    <property type="term" value="F:G-protein beta/gamma-subunit complex binding"/>
    <property type="evidence" value="ECO:0007669"/>
    <property type="project" value="InterPro"/>
</dbReference>
<dbReference type="PANTHER" id="PTHR10218:SF360">
    <property type="entry name" value="GUANINE NUCLEOTIDE-BINDING PROTEIN SUBUNIT ALPHA HOMOLOG"/>
    <property type="match status" value="1"/>
</dbReference>
<gene>
    <name evidence="7" type="ORF">M422DRAFT_271497</name>
</gene>
<dbReference type="GO" id="GO:0046872">
    <property type="term" value="F:metal ion binding"/>
    <property type="evidence" value="ECO:0007669"/>
    <property type="project" value="UniProtKB-KW"/>
</dbReference>
<dbReference type="InterPro" id="IPR001019">
    <property type="entry name" value="Gprotein_alpha_su"/>
</dbReference>
<dbReference type="PANTHER" id="PTHR10218">
    <property type="entry name" value="GTP-BINDING PROTEIN ALPHA SUBUNIT"/>
    <property type="match status" value="1"/>
</dbReference>
<dbReference type="GO" id="GO:0007188">
    <property type="term" value="P:adenylate cyclase-modulating G protein-coupled receptor signaling pathway"/>
    <property type="evidence" value="ECO:0007669"/>
    <property type="project" value="TreeGrafter"/>
</dbReference>
<name>A0A0C9U030_SPHS4</name>
<evidence type="ECO:0000313" key="8">
    <source>
        <dbReference type="Proteomes" id="UP000054279"/>
    </source>
</evidence>
<proteinExistence type="predicted"/>
<evidence type="ECO:0000256" key="2">
    <source>
        <dbReference type="ARBA" id="ARBA00023134"/>
    </source>
</evidence>
<dbReference type="InterPro" id="IPR027417">
    <property type="entry name" value="P-loop_NTPase"/>
</dbReference>
<keyword evidence="2 4" id="KW-0342">GTP-binding</keyword>
<sequence>MPVRSRRNSFGDDPFAAALAPPPDETPEQRQVREAKEQESLRISNAIDEVLKAEKAAEKKKKVTRLLLLGQSESGKSTTLRQFQLHYTPHAFAKEKLLWRAVIQLNLVRSILTVLDTLSDAQAESQARQRAREMQYQQQYNVAGPSGAPFAYGVAGDPSYGVDDGSSEDPVFFGEDFEIIKQRLEPLRRVEEVLIAKLAPHDEDGEMMKPHQALPPNSSAAAACQNVIASSPVSGHPEANGALMGSGSSGSGASSTNTTLQSTSISIPSSATLVSSPSLSHSSLSSTASRRRVQNEVTVRSAVMAKLKGSLSLSSPTSPTGNGRPHTQGDWDEPTEVVYNCREEMMALWEDLTVREVLKRRKVRVEESPGFFLDDMERITEANYMPSDDDILRARLKTVGVTEYRFDMEASAGRESGSEWRIFDVGGSRSQRQTWVPYFDDVDAIIFLAPISAFDQALAEDHSVNRLEDSVLLWKSICSNKLLGNVDLILFLNKCDILAQKLETGVRLSKYVRSFGERSNDVDTASAYFKSKFQAIQREYSPSPRRFYGYATSVTDQKTTKGILTSVRDMIVREHLRKSRLI</sequence>
<dbReference type="Gene3D" id="3.40.50.300">
    <property type="entry name" value="P-loop containing nucleotide triphosphate hydrolases"/>
    <property type="match status" value="2"/>
</dbReference>
<keyword evidence="5" id="KW-0460">Magnesium</keyword>
<evidence type="ECO:0000313" key="7">
    <source>
        <dbReference type="EMBL" id="KIJ27354.1"/>
    </source>
</evidence>
<dbReference type="GO" id="GO:0005834">
    <property type="term" value="C:heterotrimeric G-protein complex"/>
    <property type="evidence" value="ECO:0007669"/>
    <property type="project" value="TreeGrafter"/>
</dbReference>
<evidence type="ECO:0008006" key="9">
    <source>
        <dbReference type="Google" id="ProtNLM"/>
    </source>
</evidence>
<keyword evidence="1 4" id="KW-0547">Nucleotide-binding</keyword>
<evidence type="ECO:0000256" key="6">
    <source>
        <dbReference type="SAM" id="MobiDB-lite"/>
    </source>
</evidence>
<feature type="compositionally biased region" description="Low complexity" evidence="6">
    <location>
        <begin position="309"/>
        <end position="321"/>
    </location>
</feature>
<feature type="region of interest" description="Disordered" evidence="6">
    <location>
        <begin position="1"/>
        <end position="39"/>
    </location>
</feature>
<feature type="binding site" evidence="4">
    <location>
        <begin position="392"/>
        <end position="398"/>
    </location>
    <ligand>
        <name>GTP</name>
        <dbReference type="ChEBI" id="CHEBI:37565"/>
    </ligand>
</feature>
<dbReference type="SMART" id="SM00275">
    <property type="entry name" value="G_alpha"/>
    <property type="match status" value="1"/>
</dbReference>
<keyword evidence="8" id="KW-1185">Reference proteome</keyword>